<dbReference type="PATRIC" id="fig|1246995.3.peg.4660"/>
<gene>
    <name evidence="4" type="ORF">AFR_22995</name>
</gene>
<dbReference type="Gene3D" id="3.30.750.24">
    <property type="entry name" value="STAS domain"/>
    <property type="match status" value="1"/>
</dbReference>
<dbReference type="InterPro" id="IPR002645">
    <property type="entry name" value="STAS_dom"/>
</dbReference>
<dbReference type="Pfam" id="PF13466">
    <property type="entry name" value="STAS_2"/>
    <property type="match status" value="1"/>
</dbReference>
<dbReference type="InterPro" id="IPR058548">
    <property type="entry name" value="MlaB-like_STAS"/>
</dbReference>
<dbReference type="AlphaFoldDB" id="U5W146"/>
<dbReference type="InterPro" id="IPR003658">
    <property type="entry name" value="Anti-sigma_ant"/>
</dbReference>
<comment type="similarity">
    <text evidence="1 2">Belongs to the anti-sigma-factor antagonist family.</text>
</comment>
<dbReference type="SUPFAM" id="SSF52091">
    <property type="entry name" value="SpoIIaa-like"/>
    <property type="match status" value="1"/>
</dbReference>
<dbReference type="NCBIfam" id="TIGR00377">
    <property type="entry name" value="ant_ant_sig"/>
    <property type="match status" value="1"/>
</dbReference>
<organism evidence="4 5">
    <name type="scientific">Actinoplanes friuliensis DSM 7358</name>
    <dbReference type="NCBI Taxonomy" id="1246995"/>
    <lineage>
        <taxon>Bacteria</taxon>
        <taxon>Bacillati</taxon>
        <taxon>Actinomycetota</taxon>
        <taxon>Actinomycetes</taxon>
        <taxon>Micromonosporales</taxon>
        <taxon>Micromonosporaceae</taxon>
        <taxon>Actinoplanes</taxon>
    </lineage>
</organism>
<proteinExistence type="inferred from homology"/>
<evidence type="ECO:0000259" key="3">
    <source>
        <dbReference type="PROSITE" id="PS50801"/>
    </source>
</evidence>
<dbReference type="PANTHER" id="PTHR33495:SF2">
    <property type="entry name" value="ANTI-SIGMA FACTOR ANTAGONIST TM_1081-RELATED"/>
    <property type="match status" value="1"/>
</dbReference>
<reference evidence="4 5" key="1">
    <citation type="journal article" date="2014" name="J. Biotechnol.">
        <title>Complete genome sequence of the actinobacterium Actinoplanes friuliensis HAG 010964, producer of the lipopeptide antibiotic friulimycin.</title>
        <authorList>
            <person name="Ruckert C."/>
            <person name="Szczepanowski R."/>
            <person name="Albersmeier A."/>
            <person name="Goesmann A."/>
            <person name="Fischer N."/>
            <person name="Steinkamper A."/>
            <person name="Puhler A."/>
            <person name="Biener R."/>
            <person name="Schwartz D."/>
            <person name="Kalinowski J."/>
        </authorList>
    </citation>
    <scope>NUCLEOTIDE SEQUENCE [LARGE SCALE GENOMIC DNA]</scope>
    <source>
        <strain evidence="4 5">DSM 7358</strain>
    </source>
</reference>
<evidence type="ECO:0000313" key="4">
    <source>
        <dbReference type="EMBL" id="AGZ42869.1"/>
    </source>
</evidence>
<dbReference type="eggNOG" id="COG1366">
    <property type="taxonomic scope" value="Bacteria"/>
</dbReference>
<dbReference type="STRING" id="1246995.AFR_22995"/>
<dbReference type="PROSITE" id="PS50801">
    <property type="entry name" value="STAS"/>
    <property type="match status" value="1"/>
</dbReference>
<dbReference type="OrthoDB" id="3297400at2"/>
<dbReference type="InterPro" id="IPR036513">
    <property type="entry name" value="STAS_dom_sf"/>
</dbReference>
<accession>U5W146</accession>
<evidence type="ECO:0000313" key="5">
    <source>
        <dbReference type="Proteomes" id="UP000017746"/>
    </source>
</evidence>
<protein>
    <recommendedName>
        <fullName evidence="2">Anti-sigma factor antagonist</fullName>
    </recommendedName>
</protein>
<dbReference type="EMBL" id="CP006272">
    <property type="protein sequence ID" value="AGZ42869.1"/>
    <property type="molecule type" value="Genomic_DNA"/>
</dbReference>
<dbReference type="PANTHER" id="PTHR33495">
    <property type="entry name" value="ANTI-SIGMA FACTOR ANTAGONIST TM_1081-RELATED-RELATED"/>
    <property type="match status" value="1"/>
</dbReference>
<feature type="domain" description="STAS" evidence="3">
    <location>
        <begin position="19"/>
        <end position="107"/>
    </location>
</feature>
<name>U5W146_9ACTN</name>
<dbReference type="GO" id="GO:0043856">
    <property type="term" value="F:anti-sigma factor antagonist activity"/>
    <property type="evidence" value="ECO:0007669"/>
    <property type="project" value="InterPro"/>
</dbReference>
<dbReference type="HOGENOM" id="CLU_115403_3_4_11"/>
<keyword evidence="5" id="KW-1185">Reference proteome</keyword>
<dbReference type="CDD" id="cd07043">
    <property type="entry name" value="STAS_anti-anti-sigma_factors"/>
    <property type="match status" value="1"/>
</dbReference>
<dbReference type="KEGG" id="afs:AFR_22995"/>
<evidence type="ECO:0000256" key="2">
    <source>
        <dbReference type="RuleBase" id="RU003749"/>
    </source>
</evidence>
<sequence length="107" mass="11186">MSFDCTIERVGSTITVVPEGDIGVETVDAMREVLRQAVASLDGGHIDVDMRSVTFLDSTGLGMIVAARRAAAAKGIELTVSEPGPVVNMVLQIAGLDSVLVRKADDS</sequence>
<dbReference type="Proteomes" id="UP000017746">
    <property type="component" value="Chromosome"/>
</dbReference>
<evidence type="ECO:0000256" key="1">
    <source>
        <dbReference type="ARBA" id="ARBA00009013"/>
    </source>
</evidence>